<keyword evidence="6 8" id="KW-0472">Membrane</keyword>
<dbReference type="SUPFAM" id="SSF56935">
    <property type="entry name" value="Porins"/>
    <property type="match status" value="1"/>
</dbReference>
<dbReference type="AlphaFoldDB" id="A0A084JXV6"/>
<evidence type="ECO:0000256" key="9">
    <source>
        <dbReference type="RuleBase" id="RU003357"/>
    </source>
</evidence>
<evidence type="ECO:0000256" key="2">
    <source>
        <dbReference type="ARBA" id="ARBA00022448"/>
    </source>
</evidence>
<dbReference type="SUPFAM" id="SSF49464">
    <property type="entry name" value="Carboxypeptidase regulatory domain-like"/>
    <property type="match status" value="1"/>
</dbReference>
<evidence type="ECO:0000313" key="15">
    <source>
        <dbReference type="Proteomes" id="UP000239997"/>
    </source>
</evidence>
<dbReference type="Pfam" id="PF07715">
    <property type="entry name" value="Plug"/>
    <property type="match status" value="1"/>
</dbReference>
<dbReference type="Proteomes" id="UP000028531">
    <property type="component" value="Unassembled WGS sequence"/>
</dbReference>
<dbReference type="PANTHER" id="PTHR30442:SF0">
    <property type="entry name" value="FE(3+) DICITRATE TRANSPORT PROTEIN FECA"/>
    <property type="match status" value="1"/>
</dbReference>
<dbReference type="InterPro" id="IPR000531">
    <property type="entry name" value="Beta-barrel_TonB"/>
</dbReference>
<dbReference type="Pfam" id="PF13715">
    <property type="entry name" value="CarbopepD_reg_2"/>
    <property type="match status" value="1"/>
</dbReference>
<evidence type="ECO:0000256" key="7">
    <source>
        <dbReference type="ARBA" id="ARBA00023237"/>
    </source>
</evidence>
<dbReference type="RefSeq" id="WP_036581523.1">
    <property type="nucleotide sequence ID" value="NZ_JPJI01000026.1"/>
</dbReference>
<dbReference type="EMBL" id="PVNA01000002">
    <property type="protein sequence ID" value="PRX14393.1"/>
    <property type="molecule type" value="Genomic_DNA"/>
</dbReference>
<evidence type="ECO:0000259" key="11">
    <source>
        <dbReference type="Pfam" id="PF07715"/>
    </source>
</evidence>
<evidence type="ECO:0000256" key="3">
    <source>
        <dbReference type="ARBA" id="ARBA00022452"/>
    </source>
</evidence>
<evidence type="ECO:0000313" key="13">
    <source>
        <dbReference type="EMBL" id="PRX14393.1"/>
    </source>
</evidence>
<reference evidence="12 14" key="1">
    <citation type="submission" date="2014-07" db="EMBL/GenBank/DDBJ databases">
        <title>Draft genome sequence of Nonlabens ulvanivorans, an ulvan degrading bacterium.</title>
        <authorList>
            <person name="Kopel M."/>
            <person name="Helbert W."/>
            <person name="Henrissat B."/>
            <person name="Doniger T."/>
            <person name="Banin E."/>
        </authorList>
    </citation>
    <scope>NUCLEOTIDE SEQUENCE [LARGE SCALE GENOMIC DNA]</scope>
    <source>
        <strain evidence="12 14">PLR</strain>
    </source>
</reference>
<evidence type="ECO:0000313" key="12">
    <source>
        <dbReference type="EMBL" id="KEZ93790.1"/>
    </source>
</evidence>
<keyword evidence="4 8" id="KW-0812">Transmembrane</keyword>
<name>A0A084JXV6_NONUL</name>
<protein>
    <submittedName>
        <fullName evidence="13">Fe(3+) dicitrate transport protein</fullName>
    </submittedName>
    <submittedName>
        <fullName evidence="12">TonB-dependent receptor</fullName>
    </submittedName>
</protein>
<dbReference type="PROSITE" id="PS52016">
    <property type="entry name" value="TONB_DEPENDENT_REC_3"/>
    <property type="match status" value="1"/>
</dbReference>
<dbReference type="Gene3D" id="2.40.170.20">
    <property type="entry name" value="TonB-dependent receptor, beta-barrel domain"/>
    <property type="match status" value="1"/>
</dbReference>
<keyword evidence="7 8" id="KW-0998">Cell outer membrane</keyword>
<evidence type="ECO:0000256" key="5">
    <source>
        <dbReference type="ARBA" id="ARBA00023077"/>
    </source>
</evidence>
<comment type="subcellular location">
    <subcellularLocation>
        <location evidence="1 8">Cell outer membrane</location>
        <topology evidence="1 8">Multi-pass membrane protein</topology>
    </subcellularLocation>
</comment>
<sequence length="809" mass="91166">MKLKDYSILILLILTWSISYAQSYQISGTVSDNITGTAIENVAIYDKNAGQLAITDINGKYRFETTQKELTLIWFSYEYVVLEESLTINNDLIKNVQLQQLGEELTAIELTVRKEKLFQLERLKDVEGTSIYAGKKTEVVLIENSTANLAANNARQIFNQVAGLNIYQNDDAGLQLNIGGRGLDPNRTANFNTRQNGYDISADVLGYPESYYAPPAEGLQSIQVIRGAASLQYGTQFGGLVNFVMKEPHQSKPLELITRNTIGSNGLYTNFTSLSGTSGKWSYYTFFNYKKGDGFRPNSQFESKNIYAHVGYQFNDQTKVTGEITYLNYLAQQAGGLNDRQFEENPFQSNRERNWFEVDWFLYNLNFSHDFTEDTKFTFNAFGLQAQRNALGFRTNRVDQIDPGTERDLIKGDFNNYGAEARFLSTYNLAGKKNIFLIGSKFYKANNTSTQGPGSDGSDADFDFRFDEYPNYSNQNDFVYPNLNISLFGENIFYVNDKISFTPGFRLEYIKTESEGFTREIRTDAAGNVIFNEVIDENRSNERTFALLGLGTSYKANDAIELYGNISQNYRSVTFTDISTINPAFEIDPNIDDEKGFTADIGARGNFNDFISYDASAFALFYNDRIGFTQVVADDGRVKSQRGNVGDAVIYGLESLVDLNLQKLLIKNQAYKFNLFFNTSLVSSEYTNSDANGIEGNKVEFIPELNFKTGFQLGYKNFMSSIQYSYLSQQFTDATNATDGNLSGVIGAIPAYDVLDFSASYKYSRFKLEAGINNVLDNSYFTRRATGYPGPGIITSPNRNYYITLEIKI</sequence>
<dbReference type="OrthoDB" id="9758472at2"/>
<dbReference type="InterPro" id="IPR037066">
    <property type="entry name" value="Plug_dom_sf"/>
</dbReference>
<dbReference type="InterPro" id="IPR008969">
    <property type="entry name" value="CarboxyPept-like_regulatory"/>
</dbReference>
<evidence type="ECO:0000256" key="1">
    <source>
        <dbReference type="ARBA" id="ARBA00004571"/>
    </source>
</evidence>
<proteinExistence type="inferred from homology"/>
<dbReference type="InterPro" id="IPR036942">
    <property type="entry name" value="Beta-barrel_TonB_sf"/>
</dbReference>
<feature type="domain" description="TonB-dependent receptor-like beta-barrel" evidence="10">
    <location>
        <begin position="312"/>
        <end position="775"/>
    </location>
</feature>
<dbReference type="EMBL" id="JPJI01000026">
    <property type="protein sequence ID" value="KEZ93790.1"/>
    <property type="molecule type" value="Genomic_DNA"/>
</dbReference>
<evidence type="ECO:0000256" key="8">
    <source>
        <dbReference type="PROSITE-ProRule" id="PRU01360"/>
    </source>
</evidence>
<comment type="similarity">
    <text evidence="8 9">Belongs to the TonB-dependent receptor family.</text>
</comment>
<dbReference type="InterPro" id="IPR039426">
    <property type="entry name" value="TonB-dep_rcpt-like"/>
</dbReference>
<evidence type="ECO:0000256" key="4">
    <source>
        <dbReference type="ARBA" id="ARBA00022692"/>
    </source>
</evidence>
<organism evidence="12 14">
    <name type="scientific">Nonlabens ulvanivorans</name>
    <name type="common">Persicivirga ulvanivorans</name>
    <dbReference type="NCBI Taxonomy" id="906888"/>
    <lineage>
        <taxon>Bacteria</taxon>
        <taxon>Pseudomonadati</taxon>
        <taxon>Bacteroidota</taxon>
        <taxon>Flavobacteriia</taxon>
        <taxon>Flavobacteriales</taxon>
        <taxon>Flavobacteriaceae</taxon>
        <taxon>Nonlabens</taxon>
    </lineage>
</organism>
<feature type="domain" description="TonB-dependent receptor plug" evidence="11">
    <location>
        <begin position="148"/>
        <end position="236"/>
    </location>
</feature>
<comment type="caution">
    <text evidence="12">The sequence shown here is derived from an EMBL/GenBank/DDBJ whole genome shotgun (WGS) entry which is preliminary data.</text>
</comment>
<dbReference type="Gene3D" id="2.170.130.10">
    <property type="entry name" value="TonB-dependent receptor, plug domain"/>
    <property type="match status" value="1"/>
</dbReference>
<gene>
    <name evidence="12" type="ORF">IL45_06220</name>
    <name evidence="13" type="ORF">LY02_01423</name>
</gene>
<evidence type="ECO:0000313" key="14">
    <source>
        <dbReference type="Proteomes" id="UP000028531"/>
    </source>
</evidence>
<dbReference type="PANTHER" id="PTHR30442">
    <property type="entry name" value="IRON III DICITRATE TRANSPORT PROTEIN FECA"/>
    <property type="match status" value="1"/>
</dbReference>
<reference evidence="13 15" key="2">
    <citation type="submission" date="2018-03" db="EMBL/GenBank/DDBJ databases">
        <title>Genomic Encyclopedia of Archaeal and Bacterial Type Strains, Phase II (KMG-II): from individual species to whole genera.</title>
        <authorList>
            <person name="Goeker M."/>
        </authorList>
    </citation>
    <scope>NUCLEOTIDE SEQUENCE [LARGE SCALE GENOMIC DNA]</scope>
    <source>
        <strain evidence="13 15">DSM 22727</strain>
    </source>
</reference>
<keyword evidence="15" id="KW-1185">Reference proteome</keyword>
<keyword evidence="5 9" id="KW-0798">TonB box</keyword>
<evidence type="ECO:0000256" key="6">
    <source>
        <dbReference type="ARBA" id="ARBA00023136"/>
    </source>
</evidence>
<dbReference type="GO" id="GO:0033214">
    <property type="term" value="P:siderophore-iron import into cell"/>
    <property type="evidence" value="ECO:0007669"/>
    <property type="project" value="TreeGrafter"/>
</dbReference>
<dbReference type="GO" id="GO:0009279">
    <property type="term" value="C:cell outer membrane"/>
    <property type="evidence" value="ECO:0007669"/>
    <property type="project" value="UniProtKB-SubCell"/>
</dbReference>
<dbReference type="Pfam" id="PF00593">
    <property type="entry name" value="TonB_dep_Rec_b-barrel"/>
    <property type="match status" value="1"/>
</dbReference>
<keyword evidence="12" id="KW-0675">Receptor</keyword>
<evidence type="ECO:0000259" key="10">
    <source>
        <dbReference type="Pfam" id="PF00593"/>
    </source>
</evidence>
<keyword evidence="3 8" id="KW-1134">Transmembrane beta strand</keyword>
<accession>A0A084JXV6</accession>
<dbReference type="InterPro" id="IPR012910">
    <property type="entry name" value="Plug_dom"/>
</dbReference>
<dbReference type="Proteomes" id="UP000239997">
    <property type="component" value="Unassembled WGS sequence"/>
</dbReference>
<keyword evidence="2 8" id="KW-0813">Transport</keyword>